<dbReference type="RefSeq" id="WP_153718774.1">
    <property type="nucleotide sequence ID" value="NZ_WJPP01000002.1"/>
</dbReference>
<evidence type="ECO:0000256" key="3">
    <source>
        <dbReference type="ARBA" id="ARBA00022553"/>
    </source>
</evidence>
<feature type="transmembrane region" description="Helical" evidence="5">
    <location>
        <begin position="318"/>
        <end position="342"/>
    </location>
</feature>
<dbReference type="Pfam" id="PF07696">
    <property type="entry name" value="7TMR-DISMED2"/>
    <property type="match status" value="1"/>
</dbReference>
<dbReference type="Gene3D" id="1.10.287.130">
    <property type="match status" value="1"/>
</dbReference>
<organism evidence="7 8">
    <name type="scientific">Spiribacter salilacus</name>
    <dbReference type="NCBI Taxonomy" id="2664894"/>
    <lineage>
        <taxon>Bacteria</taxon>
        <taxon>Pseudomonadati</taxon>
        <taxon>Pseudomonadota</taxon>
        <taxon>Gammaproteobacteria</taxon>
        <taxon>Chromatiales</taxon>
        <taxon>Ectothiorhodospiraceae</taxon>
        <taxon>Spiribacter</taxon>
    </lineage>
</organism>
<feature type="domain" description="Histidine kinase" evidence="6">
    <location>
        <begin position="408"/>
        <end position="619"/>
    </location>
</feature>
<name>A0A6N7QRD9_9GAMM</name>
<keyword evidence="5" id="KW-0812">Transmembrane</keyword>
<evidence type="ECO:0000313" key="7">
    <source>
        <dbReference type="EMBL" id="MRH77698.1"/>
    </source>
</evidence>
<comment type="caution">
    <text evidence="7">The sequence shown here is derived from an EMBL/GenBank/DDBJ whole genome shotgun (WGS) entry which is preliminary data.</text>
</comment>
<dbReference type="Pfam" id="PF00512">
    <property type="entry name" value="HisKA"/>
    <property type="match status" value="1"/>
</dbReference>
<dbReference type="Proteomes" id="UP000433788">
    <property type="component" value="Unassembled WGS sequence"/>
</dbReference>
<evidence type="ECO:0000256" key="1">
    <source>
        <dbReference type="ARBA" id="ARBA00000085"/>
    </source>
</evidence>
<feature type="transmembrane region" description="Helical" evidence="5">
    <location>
        <begin position="167"/>
        <end position="186"/>
    </location>
</feature>
<protein>
    <recommendedName>
        <fullName evidence="2">histidine kinase</fullName>
        <ecNumber evidence="2">2.7.13.3</ecNumber>
    </recommendedName>
</protein>
<evidence type="ECO:0000256" key="2">
    <source>
        <dbReference type="ARBA" id="ARBA00012438"/>
    </source>
</evidence>
<dbReference type="Gene3D" id="3.30.565.10">
    <property type="entry name" value="Histidine kinase-like ATPase, C-terminal domain"/>
    <property type="match status" value="1"/>
</dbReference>
<dbReference type="SMART" id="SM00388">
    <property type="entry name" value="HisKA"/>
    <property type="match status" value="1"/>
</dbReference>
<dbReference type="InterPro" id="IPR004358">
    <property type="entry name" value="Sig_transdc_His_kin-like_C"/>
</dbReference>
<dbReference type="InterPro" id="IPR011623">
    <property type="entry name" value="7TMR_DISM_rcpt_extracell_dom1"/>
</dbReference>
<evidence type="ECO:0000313" key="8">
    <source>
        <dbReference type="Proteomes" id="UP000433788"/>
    </source>
</evidence>
<feature type="transmembrane region" description="Helical" evidence="5">
    <location>
        <begin position="287"/>
        <end position="311"/>
    </location>
</feature>
<keyword evidence="5" id="KW-1133">Transmembrane helix</keyword>
<dbReference type="EMBL" id="WJPP01000002">
    <property type="protein sequence ID" value="MRH77698.1"/>
    <property type="molecule type" value="Genomic_DNA"/>
</dbReference>
<dbReference type="PANTHER" id="PTHR43547:SF2">
    <property type="entry name" value="HYBRID SIGNAL TRANSDUCTION HISTIDINE KINASE C"/>
    <property type="match status" value="1"/>
</dbReference>
<dbReference type="Gene3D" id="2.60.40.2380">
    <property type="match status" value="1"/>
</dbReference>
<evidence type="ECO:0000256" key="5">
    <source>
        <dbReference type="SAM" id="Phobius"/>
    </source>
</evidence>
<dbReference type="CDD" id="cd00082">
    <property type="entry name" value="HisKA"/>
    <property type="match status" value="1"/>
</dbReference>
<dbReference type="Pfam" id="PF02518">
    <property type="entry name" value="HATPase_c"/>
    <property type="match status" value="1"/>
</dbReference>
<dbReference type="SUPFAM" id="SSF55874">
    <property type="entry name" value="ATPase domain of HSP90 chaperone/DNA topoisomerase II/histidine kinase"/>
    <property type="match status" value="1"/>
</dbReference>
<keyword evidence="5" id="KW-0472">Membrane</keyword>
<dbReference type="AlphaFoldDB" id="A0A6N7QRD9"/>
<dbReference type="InterPro" id="IPR005467">
    <property type="entry name" value="His_kinase_dom"/>
</dbReference>
<reference evidence="7 8" key="1">
    <citation type="submission" date="2019-11" db="EMBL/GenBank/DDBJ databases">
        <authorList>
            <person name="Zhang X.Y."/>
        </authorList>
    </citation>
    <scope>NUCLEOTIDE SEQUENCE [LARGE SCALE GENOMIC DNA]</scope>
    <source>
        <strain evidence="7 8">C176</strain>
    </source>
</reference>
<proteinExistence type="predicted"/>
<dbReference type="InterPro" id="IPR036890">
    <property type="entry name" value="HATPase_C_sf"/>
</dbReference>
<gene>
    <name evidence="7" type="ORF">GH984_03175</name>
</gene>
<evidence type="ECO:0000259" key="6">
    <source>
        <dbReference type="PROSITE" id="PS50109"/>
    </source>
</evidence>
<sequence>MWALLAGTSAAQTQYPIEELAVYTGPVTTETTVERVADPAQAEQFEPLNDHYSAGYSRKPHWLRLTLQAPPADVTGERVLHIVGKPSFLGSLILYQPTEKGFIEWRNGMTVPVSQRPFPDRHLSFLVEFADDQPQTFYLRMQTPSSAFLDLTVWQPVDFARQTVSELLLIGIYLGLLVAGAINTLWHRQWIKDPLQRTYLLFLVVMFIHFLGTSGLTVKLFFPENPAYAWIIVATGTYVVSATLIRLLIHAFDMHNGPKPVLRVFQLVFWAAIVFFPAPFLGLHSEAAQIMVMLGTLALSIGTGWSLLLIVRGQTGSIALLIANLVPLVGALITSLVLLGFLPGSNTLFSTFQVGLLGSLAAFQILLAQRRQWLEKAYAAARREIRQAEQTAQWERARADEQQQFMSMLTHELRTPLSLIRLRLDAENPSRSMQAYAQRAVSDMDAIIDRCAIASRIQEGIERVSAQPQLIVDVLDQVISSLKAEDQVKVTWHGDIAGELIEADPVLLRTVLSNLLDNAIKYSKDSSQVGLVAEPSMFEGRDGFRLRICNNIGATGLPDPARVFEKYYRGRDASRVSGSGLGLYIVHNFVRRMGGNVVCEVTETPNKEVCFELWLPKTSLL</sequence>
<keyword evidence="3" id="KW-0597">Phosphoprotein</keyword>
<dbReference type="InterPro" id="IPR003661">
    <property type="entry name" value="HisK_dim/P_dom"/>
</dbReference>
<dbReference type="PRINTS" id="PR00344">
    <property type="entry name" value="BCTRLSENSOR"/>
</dbReference>
<dbReference type="SUPFAM" id="SSF47384">
    <property type="entry name" value="Homodimeric domain of signal transducing histidine kinase"/>
    <property type="match status" value="1"/>
</dbReference>
<feature type="coiled-coil region" evidence="4">
    <location>
        <begin position="371"/>
        <end position="398"/>
    </location>
</feature>
<dbReference type="SMART" id="SM00387">
    <property type="entry name" value="HATPase_c"/>
    <property type="match status" value="1"/>
</dbReference>
<feature type="transmembrane region" description="Helical" evidence="5">
    <location>
        <begin position="348"/>
        <end position="368"/>
    </location>
</feature>
<keyword evidence="8" id="KW-1185">Reference proteome</keyword>
<feature type="transmembrane region" description="Helical" evidence="5">
    <location>
        <begin position="261"/>
        <end position="281"/>
    </location>
</feature>
<dbReference type="PROSITE" id="PS50109">
    <property type="entry name" value="HIS_KIN"/>
    <property type="match status" value="1"/>
</dbReference>
<feature type="transmembrane region" description="Helical" evidence="5">
    <location>
        <begin position="228"/>
        <end position="249"/>
    </location>
</feature>
<evidence type="ECO:0000256" key="4">
    <source>
        <dbReference type="SAM" id="Coils"/>
    </source>
</evidence>
<dbReference type="EC" id="2.7.13.3" evidence="2"/>
<dbReference type="InterPro" id="IPR011622">
    <property type="entry name" value="7TMR_DISM_rcpt_extracell_dom2"/>
</dbReference>
<dbReference type="PANTHER" id="PTHR43547">
    <property type="entry name" value="TWO-COMPONENT HISTIDINE KINASE"/>
    <property type="match status" value="1"/>
</dbReference>
<dbReference type="InterPro" id="IPR003594">
    <property type="entry name" value="HATPase_dom"/>
</dbReference>
<feature type="transmembrane region" description="Helical" evidence="5">
    <location>
        <begin position="198"/>
        <end position="222"/>
    </location>
</feature>
<dbReference type="GO" id="GO:0000155">
    <property type="term" value="F:phosphorelay sensor kinase activity"/>
    <property type="evidence" value="ECO:0007669"/>
    <property type="project" value="InterPro"/>
</dbReference>
<dbReference type="Pfam" id="PF07695">
    <property type="entry name" value="7TMR-DISM_7TM"/>
    <property type="match status" value="1"/>
</dbReference>
<accession>A0A6N7QRD9</accession>
<keyword evidence="4" id="KW-0175">Coiled coil</keyword>
<comment type="catalytic activity">
    <reaction evidence="1">
        <text>ATP + protein L-histidine = ADP + protein N-phospho-L-histidine.</text>
        <dbReference type="EC" id="2.7.13.3"/>
    </reaction>
</comment>
<dbReference type="InterPro" id="IPR036097">
    <property type="entry name" value="HisK_dim/P_sf"/>
</dbReference>